<evidence type="ECO:0000313" key="11">
    <source>
        <dbReference type="Proteomes" id="UP001333818"/>
    </source>
</evidence>
<evidence type="ECO:0000256" key="3">
    <source>
        <dbReference type="ARBA" id="ARBA00013253"/>
    </source>
</evidence>
<keyword evidence="8" id="KW-0289">Folate biosynthesis</keyword>
<dbReference type="EMBL" id="JAZBJZ010000020">
    <property type="protein sequence ID" value="MEE3716499.1"/>
    <property type="molecule type" value="Genomic_DNA"/>
</dbReference>
<evidence type="ECO:0000256" key="1">
    <source>
        <dbReference type="ARBA" id="ARBA00000198"/>
    </source>
</evidence>
<dbReference type="PROSITE" id="PS00794">
    <property type="entry name" value="HPPK"/>
    <property type="match status" value="1"/>
</dbReference>
<evidence type="ECO:0000256" key="2">
    <source>
        <dbReference type="ARBA" id="ARBA00005051"/>
    </source>
</evidence>
<dbReference type="PANTHER" id="PTHR43071:SF1">
    <property type="entry name" value="2-AMINO-4-HYDROXY-6-HYDROXYMETHYLDIHYDROPTERIDINE PYROPHOSPHOKINASE"/>
    <property type="match status" value="1"/>
</dbReference>
<dbReference type="AlphaFoldDB" id="A0AAW9PQ85"/>
<evidence type="ECO:0000256" key="5">
    <source>
        <dbReference type="ARBA" id="ARBA00022741"/>
    </source>
</evidence>
<dbReference type="Gene3D" id="3.30.70.560">
    <property type="entry name" value="7,8-Dihydro-6-hydroxymethylpterin-pyrophosphokinase HPPK"/>
    <property type="match status" value="1"/>
</dbReference>
<dbReference type="GO" id="GO:0046656">
    <property type="term" value="P:folic acid biosynthetic process"/>
    <property type="evidence" value="ECO:0007669"/>
    <property type="project" value="UniProtKB-KW"/>
</dbReference>
<dbReference type="SUPFAM" id="SSF55083">
    <property type="entry name" value="6-hydroxymethyl-7,8-dihydropterin pyrophosphokinase, HPPK"/>
    <property type="match status" value="1"/>
</dbReference>
<dbReference type="GO" id="GO:0016301">
    <property type="term" value="F:kinase activity"/>
    <property type="evidence" value="ECO:0007669"/>
    <property type="project" value="UniProtKB-KW"/>
</dbReference>
<name>A0AAW9PQ85_9CYAN</name>
<dbReference type="RefSeq" id="WP_330482928.1">
    <property type="nucleotide sequence ID" value="NZ_JAZBJZ010000020.1"/>
</dbReference>
<keyword evidence="11" id="KW-1185">Reference proteome</keyword>
<comment type="pathway">
    <text evidence="2">Cofactor biosynthesis; tetrahydrofolate biosynthesis; 2-amino-4-hydroxy-6-hydroxymethyl-7,8-dihydropteridine diphosphate from 7,8-dihydroneopterin triphosphate: step 4/4.</text>
</comment>
<dbReference type="Pfam" id="PF01288">
    <property type="entry name" value="HPPK"/>
    <property type="match status" value="1"/>
</dbReference>
<protein>
    <recommendedName>
        <fullName evidence="3">2-amino-4-hydroxy-6-hydroxymethyldihydropteridine diphosphokinase</fullName>
        <ecNumber evidence="3">2.7.6.3</ecNumber>
    </recommendedName>
</protein>
<dbReference type="GO" id="GO:0005524">
    <property type="term" value="F:ATP binding"/>
    <property type="evidence" value="ECO:0007669"/>
    <property type="project" value="UniProtKB-KW"/>
</dbReference>
<evidence type="ECO:0000256" key="6">
    <source>
        <dbReference type="ARBA" id="ARBA00022777"/>
    </source>
</evidence>
<comment type="caution">
    <text evidence="10">The sequence shown here is derived from an EMBL/GenBank/DDBJ whole genome shotgun (WGS) entry which is preliminary data.</text>
</comment>
<dbReference type="CDD" id="cd00483">
    <property type="entry name" value="HPPK"/>
    <property type="match status" value="1"/>
</dbReference>
<keyword evidence="4 10" id="KW-0808">Transferase</keyword>
<evidence type="ECO:0000256" key="7">
    <source>
        <dbReference type="ARBA" id="ARBA00022840"/>
    </source>
</evidence>
<keyword evidence="5" id="KW-0547">Nucleotide-binding</keyword>
<evidence type="ECO:0000259" key="9">
    <source>
        <dbReference type="PROSITE" id="PS00794"/>
    </source>
</evidence>
<organism evidence="10 11">
    <name type="scientific">Tumidithrix elongata BACA0141</name>
    <dbReference type="NCBI Taxonomy" id="2716417"/>
    <lineage>
        <taxon>Bacteria</taxon>
        <taxon>Bacillati</taxon>
        <taxon>Cyanobacteriota</taxon>
        <taxon>Cyanophyceae</taxon>
        <taxon>Pseudanabaenales</taxon>
        <taxon>Pseudanabaenaceae</taxon>
        <taxon>Tumidithrix</taxon>
        <taxon>Tumidithrix elongata</taxon>
    </lineage>
</organism>
<evidence type="ECO:0000256" key="8">
    <source>
        <dbReference type="ARBA" id="ARBA00022909"/>
    </source>
</evidence>
<keyword evidence="6" id="KW-0418">Kinase</keyword>
<dbReference type="EC" id="2.7.6.3" evidence="3"/>
<evidence type="ECO:0000313" key="10">
    <source>
        <dbReference type="EMBL" id="MEE3716499.1"/>
    </source>
</evidence>
<sequence length="170" mass="18873">MPSLCAIALGSNLGDSSATVNAALDRLHASPQVHIVRRSRWYRTKAITMPDSPPQADYINGCAILSTDLTPYALLQFLLDTEIQFGRERRERWGARTLDLDLLLYGDRILDTANLVVPHPRMCDRAFVLIPLAEIAPDWIHPINGCAIAKLALDPPDLPFSCPEPIEHLP</sequence>
<accession>A0AAW9PQ85</accession>
<evidence type="ECO:0000256" key="4">
    <source>
        <dbReference type="ARBA" id="ARBA00022679"/>
    </source>
</evidence>
<dbReference type="Proteomes" id="UP001333818">
    <property type="component" value="Unassembled WGS sequence"/>
</dbReference>
<reference evidence="10" key="1">
    <citation type="submission" date="2024-01" db="EMBL/GenBank/DDBJ databases">
        <title>Bank of Algae and Cyanobacteria of the Azores (BACA) strain genomes.</title>
        <authorList>
            <person name="Luz R."/>
            <person name="Cordeiro R."/>
            <person name="Fonseca A."/>
            <person name="Goncalves V."/>
        </authorList>
    </citation>
    <scope>NUCLEOTIDE SEQUENCE</scope>
    <source>
        <strain evidence="10">BACA0141</strain>
    </source>
</reference>
<dbReference type="NCBIfam" id="TIGR01498">
    <property type="entry name" value="folK"/>
    <property type="match status" value="1"/>
</dbReference>
<gene>
    <name evidence="10" type="primary">folK</name>
    <name evidence="10" type="ORF">V2H45_07060</name>
</gene>
<dbReference type="PANTHER" id="PTHR43071">
    <property type="entry name" value="2-AMINO-4-HYDROXY-6-HYDROXYMETHYLDIHYDROPTERIDINE PYROPHOSPHOKINASE"/>
    <property type="match status" value="1"/>
</dbReference>
<dbReference type="InterPro" id="IPR000550">
    <property type="entry name" value="Hppk"/>
</dbReference>
<keyword evidence="7" id="KW-0067">ATP-binding</keyword>
<proteinExistence type="predicted"/>
<dbReference type="GO" id="GO:0003848">
    <property type="term" value="F:2-amino-4-hydroxy-6-hydroxymethyldihydropteridine diphosphokinase activity"/>
    <property type="evidence" value="ECO:0007669"/>
    <property type="project" value="UniProtKB-EC"/>
</dbReference>
<dbReference type="InterPro" id="IPR035907">
    <property type="entry name" value="Hppk_sf"/>
</dbReference>
<comment type="catalytic activity">
    <reaction evidence="1">
        <text>6-hydroxymethyl-7,8-dihydropterin + ATP = (7,8-dihydropterin-6-yl)methyl diphosphate + AMP + H(+)</text>
        <dbReference type="Rhea" id="RHEA:11412"/>
        <dbReference type="ChEBI" id="CHEBI:15378"/>
        <dbReference type="ChEBI" id="CHEBI:30616"/>
        <dbReference type="ChEBI" id="CHEBI:44841"/>
        <dbReference type="ChEBI" id="CHEBI:72950"/>
        <dbReference type="ChEBI" id="CHEBI:456215"/>
        <dbReference type="EC" id="2.7.6.3"/>
    </reaction>
</comment>
<feature type="domain" description="7,8-dihydro-6-hydroxymethylpterin-pyrophosphokinase" evidence="9">
    <location>
        <begin position="92"/>
        <end position="103"/>
    </location>
</feature>